<dbReference type="AlphaFoldDB" id="A0AA88SRX2"/>
<evidence type="ECO:0000313" key="2">
    <source>
        <dbReference type="EMBL" id="KAK2843123.1"/>
    </source>
</evidence>
<gene>
    <name evidence="2" type="ORF">Q7C36_011338</name>
</gene>
<feature type="compositionally biased region" description="Low complexity" evidence="1">
    <location>
        <begin position="145"/>
        <end position="173"/>
    </location>
</feature>
<evidence type="ECO:0000313" key="3">
    <source>
        <dbReference type="Proteomes" id="UP001187315"/>
    </source>
</evidence>
<feature type="compositionally biased region" description="Basic and acidic residues" evidence="1">
    <location>
        <begin position="216"/>
        <end position="244"/>
    </location>
</feature>
<name>A0AA88SRX2_TACVA</name>
<keyword evidence="3" id="KW-1185">Reference proteome</keyword>
<proteinExistence type="predicted"/>
<comment type="caution">
    <text evidence="2">The sequence shown here is derived from an EMBL/GenBank/DDBJ whole genome shotgun (WGS) entry which is preliminary data.</text>
</comment>
<accession>A0AA88SRX2</accession>
<feature type="region of interest" description="Disordered" evidence="1">
    <location>
        <begin position="203"/>
        <end position="244"/>
    </location>
</feature>
<dbReference type="Proteomes" id="UP001187315">
    <property type="component" value="Unassembled WGS sequence"/>
</dbReference>
<feature type="region of interest" description="Disordered" evidence="1">
    <location>
        <begin position="145"/>
        <end position="183"/>
    </location>
</feature>
<organism evidence="2 3">
    <name type="scientific">Tachysurus vachellii</name>
    <name type="common">Darkbarbel catfish</name>
    <name type="synonym">Pelteobagrus vachellii</name>
    <dbReference type="NCBI Taxonomy" id="175792"/>
    <lineage>
        <taxon>Eukaryota</taxon>
        <taxon>Metazoa</taxon>
        <taxon>Chordata</taxon>
        <taxon>Craniata</taxon>
        <taxon>Vertebrata</taxon>
        <taxon>Euteleostomi</taxon>
        <taxon>Actinopterygii</taxon>
        <taxon>Neopterygii</taxon>
        <taxon>Teleostei</taxon>
        <taxon>Ostariophysi</taxon>
        <taxon>Siluriformes</taxon>
        <taxon>Bagridae</taxon>
        <taxon>Tachysurus</taxon>
    </lineage>
</organism>
<dbReference type="EMBL" id="JAVHJS010000011">
    <property type="protein sequence ID" value="KAK2843123.1"/>
    <property type="molecule type" value="Genomic_DNA"/>
</dbReference>
<feature type="region of interest" description="Disordered" evidence="1">
    <location>
        <begin position="73"/>
        <end position="94"/>
    </location>
</feature>
<evidence type="ECO:0000256" key="1">
    <source>
        <dbReference type="SAM" id="MobiDB-lite"/>
    </source>
</evidence>
<reference evidence="2" key="1">
    <citation type="submission" date="2023-08" db="EMBL/GenBank/DDBJ databases">
        <title>Pelteobagrus vachellii genome.</title>
        <authorList>
            <person name="Liu H."/>
        </authorList>
    </citation>
    <scope>NUCLEOTIDE SEQUENCE</scope>
    <source>
        <strain evidence="2">PRFRI_2022a</strain>
        <tissue evidence="2">Muscle</tissue>
    </source>
</reference>
<sequence length="474" mass="52140">MVHFLLDTIFDGVDFRPKMQKGASNPGQGITQNGSFSTQTQVKTLFNRQDHGSCSSIASCPVFMAWLSDPEEDPLPHRSSSHSSPTLQGSITNLHGPVSILSHKESEVSRKTSVSSLQNSLHHLIGSLSNLKRFSSSSVLKSPKHSFSSASTSFHSSRTSFRSSSSSVQSGSSSEDDSWETNSWSSGATCLLRSSIKQHSEEVFRVRASSGSRPKPASDSESGHQDLDRQRSDRKAESQKSSEKVLMECKVNVPSKSSSHNSSAVSAHFEKKIEAKLKFSQFLNEVTCSVLDPESLQAFGLVSQKEGTVPILPSSFGNFTHSSSLSSQQSTLSSSNLRLNGDPLPSVWESKKTNTVLPVTQWKKSVPSCKFLDSTETPIRAHEKTIFMEQQRNKGSVHTEDELKFTEARNRKKEHQIEQNKERKTLLVGPKLLQTNSVGRKHPKVVSLKTDSILRTSYCSSLPRSVNSNLVSTI</sequence>
<protein>
    <submittedName>
        <fullName evidence="2">Uncharacterized protein</fullName>
    </submittedName>
</protein>